<evidence type="ECO:0000256" key="1">
    <source>
        <dbReference type="SAM" id="Phobius"/>
    </source>
</evidence>
<keyword evidence="1" id="KW-0472">Membrane</keyword>
<feature type="transmembrane region" description="Helical" evidence="1">
    <location>
        <begin position="88"/>
        <end position="109"/>
    </location>
</feature>
<gene>
    <name evidence="2" type="ORF">DIC66_12690</name>
</gene>
<organism evidence="2 3">
    <name type="scientific">Rhodoferax lacus</name>
    <dbReference type="NCBI Taxonomy" id="2184758"/>
    <lineage>
        <taxon>Bacteria</taxon>
        <taxon>Pseudomonadati</taxon>
        <taxon>Pseudomonadota</taxon>
        <taxon>Betaproteobacteria</taxon>
        <taxon>Burkholderiales</taxon>
        <taxon>Comamonadaceae</taxon>
        <taxon>Rhodoferax</taxon>
    </lineage>
</organism>
<evidence type="ECO:0000313" key="2">
    <source>
        <dbReference type="EMBL" id="RFO96601.1"/>
    </source>
</evidence>
<dbReference type="OrthoDB" id="6871677at2"/>
<feature type="transmembrane region" description="Helical" evidence="1">
    <location>
        <begin position="130"/>
        <end position="154"/>
    </location>
</feature>
<feature type="transmembrane region" description="Helical" evidence="1">
    <location>
        <begin position="60"/>
        <end position="82"/>
    </location>
</feature>
<dbReference type="EMBL" id="QFZK01000007">
    <property type="protein sequence ID" value="RFO96601.1"/>
    <property type="molecule type" value="Genomic_DNA"/>
</dbReference>
<dbReference type="Proteomes" id="UP000260665">
    <property type="component" value="Unassembled WGS sequence"/>
</dbReference>
<accession>A0A3E1RBK1</accession>
<evidence type="ECO:0000313" key="3">
    <source>
        <dbReference type="Proteomes" id="UP000260665"/>
    </source>
</evidence>
<keyword evidence="1" id="KW-0812">Transmembrane</keyword>
<protein>
    <recommendedName>
        <fullName evidence="4">Permease</fullName>
    </recommendedName>
</protein>
<name>A0A3E1RBK1_9BURK</name>
<comment type="caution">
    <text evidence="2">The sequence shown here is derived from an EMBL/GenBank/DDBJ whole genome shotgun (WGS) entry which is preliminary data.</text>
</comment>
<proteinExistence type="predicted"/>
<sequence length="180" mass="19540">MSKKDIKAKVVADLSSGAAKSEVFSRLSGQGIKDSQLAYFIAAYADARLCDEHSRKVDNLVFLMVAQSLLAAIIGYGVGAHLGPNAKWVVGALLALIPILFAWGFYKHYVGMYNGYIFLAIIQLPQSLKGFMATPIASSVGIAIGAGVLAYVWYVRGKIFPDFAFFSPRKIKGKYVFSCN</sequence>
<dbReference type="AlphaFoldDB" id="A0A3E1RBK1"/>
<reference evidence="2 3" key="1">
    <citation type="submission" date="2018-05" db="EMBL/GenBank/DDBJ databases">
        <title>Rhodoferax soyangensis sp.nov., isolated from an oligotrophic freshwater lake.</title>
        <authorList>
            <person name="Park M."/>
        </authorList>
    </citation>
    <scope>NUCLEOTIDE SEQUENCE [LARGE SCALE GENOMIC DNA]</scope>
    <source>
        <strain evidence="2 3">IMCC26218</strain>
    </source>
</reference>
<keyword evidence="3" id="KW-1185">Reference proteome</keyword>
<keyword evidence="1" id="KW-1133">Transmembrane helix</keyword>
<dbReference type="RefSeq" id="WP_117177947.1">
    <property type="nucleotide sequence ID" value="NZ_QFZK01000007.1"/>
</dbReference>
<evidence type="ECO:0008006" key="4">
    <source>
        <dbReference type="Google" id="ProtNLM"/>
    </source>
</evidence>